<dbReference type="AlphaFoldDB" id="A0A9D4RA19"/>
<dbReference type="Proteomes" id="UP000828390">
    <property type="component" value="Unassembled WGS sequence"/>
</dbReference>
<keyword evidence="3" id="KW-1185">Reference proteome</keyword>
<reference evidence="2" key="2">
    <citation type="submission" date="2020-11" db="EMBL/GenBank/DDBJ databases">
        <authorList>
            <person name="McCartney M.A."/>
            <person name="Auch B."/>
            <person name="Kono T."/>
            <person name="Mallez S."/>
            <person name="Becker A."/>
            <person name="Gohl D.M."/>
            <person name="Silverstein K.A.T."/>
            <person name="Koren S."/>
            <person name="Bechman K.B."/>
            <person name="Herman A."/>
            <person name="Abrahante J.E."/>
            <person name="Garbe J."/>
        </authorList>
    </citation>
    <scope>NUCLEOTIDE SEQUENCE</scope>
    <source>
        <strain evidence="2">Duluth1</strain>
        <tissue evidence="2">Whole animal</tissue>
    </source>
</reference>
<dbReference type="EMBL" id="JAIWYP010000003">
    <property type="protein sequence ID" value="KAH3858780.1"/>
    <property type="molecule type" value="Genomic_DNA"/>
</dbReference>
<proteinExistence type="predicted"/>
<comment type="caution">
    <text evidence="2">The sequence shown here is derived from an EMBL/GenBank/DDBJ whole genome shotgun (WGS) entry which is preliminary data.</text>
</comment>
<organism evidence="2 3">
    <name type="scientific">Dreissena polymorpha</name>
    <name type="common">Zebra mussel</name>
    <name type="synonym">Mytilus polymorpha</name>
    <dbReference type="NCBI Taxonomy" id="45954"/>
    <lineage>
        <taxon>Eukaryota</taxon>
        <taxon>Metazoa</taxon>
        <taxon>Spiralia</taxon>
        <taxon>Lophotrochozoa</taxon>
        <taxon>Mollusca</taxon>
        <taxon>Bivalvia</taxon>
        <taxon>Autobranchia</taxon>
        <taxon>Heteroconchia</taxon>
        <taxon>Euheterodonta</taxon>
        <taxon>Imparidentia</taxon>
        <taxon>Neoheterodontei</taxon>
        <taxon>Myida</taxon>
        <taxon>Dreissenoidea</taxon>
        <taxon>Dreissenidae</taxon>
        <taxon>Dreissena</taxon>
    </lineage>
</organism>
<evidence type="ECO:0000313" key="2">
    <source>
        <dbReference type="EMBL" id="KAH3858780.1"/>
    </source>
</evidence>
<feature type="region of interest" description="Disordered" evidence="1">
    <location>
        <begin position="1"/>
        <end position="37"/>
    </location>
</feature>
<reference evidence="2" key="1">
    <citation type="journal article" date="2019" name="bioRxiv">
        <title>The Genome of the Zebra Mussel, Dreissena polymorpha: A Resource for Invasive Species Research.</title>
        <authorList>
            <person name="McCartney M.A."/>
            <person name="Auch B."/>
            <person name="Kono T."/>
            <person name="Mallez S."/>
            <person name="Zhang Y."/>
            <person name="Obille A."/>
            <person name="Becker A."/>
            <person name="Abrahante J.E."/>
            <person name="Garbe J."/>
            <person name="Badalamenti J.P."/>
            <person name="Herman A."/>
            <person name="Mangelson H."/>
            <person name="Liachko I."/>
            <person name="Sullivan S."/>
            <person name="Sone E.D."/>
            <person name="Koren S."/>
            <person name="Silverstein K.A.T."/>
            <person name="Beckman K.B."/>
            <person name="Gohl D.M."/>
        </authorList>
    </citation>
    <scope>NUCLEOTIDE SEQUENCE</scope>
    <source>
        <strain evidence="2">Duluth1</strain>
        <tissue evidence="2">Whole animal</tissue>
    </source>
</reference>
<evidence type="ECO:0000313" key="3">
    <source>
        <dbReference type="Proteomes" id="UP000828390"/>
    </source>
</evidence>
<name>A0A9D4RA19_DREPO</name>
<sequence length="58" mass="6141">MGLQGVYGPAPCTPVRHGSSSLKKKGVSEGKGGGAMQPTYPGYWTASSFLFNKNCYKI</sequence>
<evidence type="ECO:0000256" key="1">
    <source>
        <dbReference type="SAM" id="MobiDB-lite"/>
    </source>
</evidence>
<gene>
    <name evidence="2" type="ORF">DPMN_101409</name>
</gene>
<accession>A0A9D4RA19</accession>
<protein>
    <submittedName>
        <fullName evidence="2">Uncharacterized protein</fullName>
    </submittedName>
</protein>